<gene>
    <name evidence="2" type="ORF">J2S42_008196</name>
</gene>
<proteinExistence type="predicted"/>
<dbReference type="AlphaFoldDB" id="A0AAE3WAJ7"/>
<evidence type="ECO:0000313" key="2">
    <source>
        <dbReference type="EMBL" id="MDQ0371527.1"/>
    </source>
</evidence>
<comment type="caution">
    <text evidence="2">The sequence shown here is derived from an EMBL/GenBank/DDBJ whole genome shotgun (WGS) entry which is preliminary data.</text>
</comment>
<name>A0AAE3WAJ7_9ACTN</name>
<dbReference type="Gene3D" id="3.40.50.1820">
    <property type="entry name" value="alpha/beta hydrolase"/>
    <property type="match status" value="1"/>
</dbReference>
<dbReference type="InterPro" id="IPR000639">
    <property type="entry name" value="Epox_hydrolase-like"/>
</dbReference>
<dbReference type="PRINTS" id="PR00412">
    <property type="entry name" value="EPOXHYDRLASE"/>
</dbReference>
<dbReference type="SUPFAM" id="SSF53474">
    <property type="entry name" value="alpha/beta-Hydrolases"/>
    <property type="match status" value="1"/>
</dbReference>
<protein>
    <submittedName>
        <fullName evidence="2">Pimeloyl-ACP methyl ester carboxylesterase</fullName>
    </submittedName>
</protein>
<dbReference type="PANTHER" id="PTHR43194">
    <property type="entry name" value="HYDROLASE ALPHA/BETA FOLD FAMILY"/>
    <property type="match status" value="1"/>
</dbReference>
<dbReference type="InterPro" id="IPR029058">
    <property type="entry name" value="AB_hydrolase_fold"/>
</dbReference>
<dbReference type="PRINTS" id="PR00111">
    <property type="entry name" value="ABHYDROLASE"/>
</dbReference>
<accession>A0AAE3WAJ7</accession>
<sequence length="239" mass="25707">MQKILETREWGSGNRVAVLIHGMITDSRSWHEVGPALAEKGYRVIAPDLPGHGHSPAPDGDLTLRDVVDLLLRTVPAAPELAVGHSLGGVVLAAAVDELRPARAVYVDPPQRLDDGGHGLAAAIAYLDKRKAARNRETLQRDRPWWPERDMLNEIEAAMRWDTTSTAKLLASAVGRDLAPAASVPSLLIRADPSEYVPDDAAVARLTGAGITVRTVPGAGHTVWYGRVGEFLSAMDGWI</sequence>
<dbReference type="EMBL" id="JAUSUZ010000001">
    <property type="protein sequence ID" value="MDQ0371527.1"/>
    <property type="molecule type" value="Genomic_DNA"/>
</dbReference>
<evidence type="ECO:0000259" key="1">
    <source>
        <dbReference type="Pfam" id="PF12697"/>
    </source>
</evidence>
<keyword evidence="3" id="KW-1185">Reference proteome</keyword>
<evidence type="ECO:0000313" key="3">
    <source>
        <dbReference type="Proteomes" id="UP001240236"/>
    </source>
</evidence>
<organism evidence="2 3">
    <name type="scientific">Catenuloplanes indicus</name>
    <dbReference type="NCBI Taxonomy" id="137267"/>
    <lineage>
        <taxon>Bacteria</taxon>
        <taxon>Bacillati</taxon>
        <taxon>Actinomycetota</taxon>
        <taxon>Actinomycetes</taxon>
        <taxon>Micromonosporales</taxon>
        <taxon>Micromonosporaceae</taxon>
        <taxon>Catenuloplanes</taxon>
    </lineage>
</organism>
<dbReference type="GO" id="GO:0003824">
    <property type="term" value="F:catalytic activity"/>
    <property type="evidence" value="ECO:0007669"/>
    <property type="project" value="InterPro"/>
</dbReference>
<reference evidence="2 3" key="1">
    <citation type="submission" date="2023-07" db="EMBL/GenBank/DDBJ databases">
        <title>Sequencing the genomes of 1000 actinobacteria strains.</title>
        <authorList>
            <person name="Klenk H.-P."/>
        </authorList>
    </citation>
    <scope>NUCLEOTIDE SEQUENCE [LARGE SCALE GENOMIC DNA]</scope>
    <source>
        <strain evidence="2 3">DSM 44709</strain>
    </source>
</reference>
<dbReference type="InterPro" id="IPR000073">
    <property type="entry name" value="AB_hydrolase_1"/>
</dbReference>
<dbReference type="Pfam" id="PF12697">
    <property type="entry name" value="Abhydrolase_6"/>
    <property type="match status" value="1"/>
</dbReference>
<dbReference type="RefSeq" id="WP_307248375.1">
    <property type="nucleotide sequence ID" value="NZ_JAUSUZ010000001.1"/>
</dbReference>
<dbReference type="InterPro" id="IPR050228">
    <property type="entry name" value="Carboxylesterase_BioH"/>
</dbReference>
<feature type="domain" description="AB hydrolase-1" evidence="1">
    <location>
        <begin position="18"/>
        <end position="225"/>
    </location>
</feature>
<dbReference type="Proteomes" id="UP001240236">
    <property type="component" value="Unassembled WGS sequence"/>
</dbReference>
<dbReference type="PANTHER" id="PTHR43194:SF2">
    <property type="entry name" value="PEROXISOMAL MEMBRANE PROTEIN LPX1"/>
    <property type="match status" value="1"/>
</dbReference>